<evidence type="ECO:0008006" key="3">
    <source>
        <dbReference type="Google" id="ProtNLM"/>
    </source>
</evidence>
<sequence>MPGCAAVNCSNRVDKGYRLFLFPKSKVHFEDSQFEAHRIDGWRKLKPNAVPTLFDLPNPPPRINPPRRKSLYKVTFDQN</sequence>
<organism evidence="1 2">
    <name type="scientific">Mycetomoellerius zeteki</name>
    <dbReference type="NCBI Taxonomy" id="64791"/>
    <lineage>
        <taxon>Eukaryota</taxon>
        <taxon>Metazoa</taxon>
        <taxon>Ecdysozoa</taxon>
        <taxon>Arthropoda</taxon>
        <taxon>Hexapoda</taxon>
        <taxon>Insecta</taxon>
        <taxon>Pterygota</taxon>
        <taxon>Neoptera</taxon>
        <taxon>Endopterygota</taxon>
        <taxon>Hymenoptera</taxon>
        <taxon>Apocrita</taxon>
        <taxon>Aculeata</taxon>
        <taxon>Formicoidea</taxon>
        <taxon>Formicidae</taxon>
        <taxon>Myrmicinae</taxon>
        <taxon>Mycetomoellerius</taxon>
    </lineage>
</organism>
<accession>A0A151WPN5</accession>
<protein>
    <recommendedName>
        <fullName evidence="3">THAP-type domain-containing protein</fullName>
    </recommendedName>
</protein>
<dbReference type="SUPFAM" id="SSF57716">
    <property type="entry name" value="Glucocorticoid receptor-like (DNA-binding domain)"/>
    <property type="match status" value="1"/>
</dbReference>
<keyword evidence="2" id="KW-1185">Reference proteome</keyword>
<dbReference type="AlphaFoldDB" id="A0A151WPN5"/>
<proteinExistence type="predicted"/>
<gene>
    <name evidence="1" type="ORF">ALC60_11125</name>
</gene>
<dbReference type="EMBL" id="KQ982860">
    <property type="protein sequence ID" value="KYQ49777.1"/>
    <property type="molecule type" value="Genomic_DNA"/>
</dbReference>
<evidence type="ECO:0000313" key="1">
    <source>
        <dbReference type="EMBL" id="KYQ49777.1"/>
    </source>
</evidence>
<reference evidence="1 2" key="1">
    <citation type="submission" date="2015-09" db="EMBL/GenBank/DDBJ databases">
        <title>Trachymyrmex zeteki WGS genome.</title>
        <authorList>
            <person name="Nygaard S."/>
            <person name="Hu H."/>
            <person name="Boomsma J."/>
            <person name="Zhang G."/>
        </authorList>
    </citation>
    <scope>NUCLEOTIDE SEQUENCE [LARGE SCALE GENOMIC DNA]</scope>
    <source>
        <strain evidence="1">Tzet28-1</strain>
        <tissue evidence="1">Whole body</tissue>
    </source>
</reference>
<dbReference type="Proteomes" id="UP000075809">
    <property type="component" value="Unassembled WGS sequence"/>
</dbReference>
<evidence type="ECO:0000313" key="2">
    <source>
        <dbReference type="Proteomes" id="UP000075809"/>
    </source>
</evidence>
<name>A0A151WPN5_9HYME</name>
<dbReference type="STRING" id="64791.A0A151WPN5"/>